<dbReference type="NCBIfam" id="TIGR00229">
    <property type="entry name" value="sensory_box"/>
    <property type="match status" value="2"/>
</dbReference>
<dbReference type="InterPro" id="IPR013656">
    <property type="entry name" value="PAS_4"/>
</dbReference>
<dbReference type="GO" id="GO:0016301">
    <property type="term" value="F:kinase activity"/>
    <property type="evidence" value="ECO:0007669"/>
    <property type="project" value="UniProtKB-KW"/>
</dbReference>
<dbReference type="Gene3D" id="3.30.450.20">
    <property type="entry name" value="PAS domain"/>
    <property type="match status" value="2"/>
</dbReference>
<accession>A0A5E6YP51</accession>
<dbReference type="InterPro" id="IPR000700">
    <property type="entry name" value="PAS-assoc_C"/>
</dbReference>
<dbReference type="SMART" id="SM00086">
    <property type="entry name" value="PAC"/>
    <property type="match status" value="2"/>
</dbReference>
<evidence type="ECO:0000256" key="10">
    <source>
        <dbReference type="SAM" id="Coils"/>
    </source>
</evidence>
<evidence type="ECO:0000313" key="14">
    <source>
        <dbReference type="Proteomes" id="UP000326437"/>
    </source>
</evidence>
<reference evidence="13 14" key="1">
    <citation type="submission" date="2019-09" db="EMBL/GenBank/DDBJ databases">
        <authorList>
            <person name="Chandra G."/>
            <person name="Truman W A."/>
        </authorList>
    </citation>
    <scope>NUCLEOTIDE SEQUENCE [LARGE SCALE GENOMIC DNA]</scope>
    <source>
        <strain evidence="13">PS685</strain>
    </source>
</reference>
<name>A0A5E6YP51_PSEFL</name>
<dbReference type="PANTHER" id="PTHR32089:SF112">
    <property type="entry name" value="LYSOZYME-LIKE PROTEIN-RELATED"/>
    <property type="match status" value="1"/>
</dbReference>
<dbReference type="PROSITE" id="PS50111">
    <property type="entry name" value="CHEMOTAXIS_TRANSDUC_2"/>
    <property type="match status" value="1"/>
</dbReference>
<evidence type="ECO:0000256" key="7">
    <source>
        <dbReference type="ARBA" id="ARBA00023136"/>
    </source>
</evidence>
<dbReference type="GO" id="GO:0006935">
    <property type="term" value="P:chemotaxis"/>
    <property type="evidence" value="ECO:0007669"/>
    <property type="project" value="UniProtKB-ARBA"/>
</dbReference>
<comment type="subcellular location">
    <subcellularLocation>
        <location evidence="1">Cell membrane</location>
    </subcellularLocation>
</comment>
<keyword evidence="6" id="KW-1133">Transmembrane helix</keyword>
<dbReference type="Proteomes" id="UP000326437">
    <property type="component" value="Unassembled WGS sequence"/>
</dbReference>
<dbReference type="SMART" id="SM00283">
    <property type="entry name" value="MA"/>
    <property type="match status" value="1"/>
</dbReference>
<keyword evidence="4" id="KW-0812">Transmembrane</keyword>
<evidence type="ECO:0000259" key="12">
    <source>
        <dbReference type="PROSITE" id="PS50113"/>
    </source>
</evidence>
<gene>
    <name evidence="13" type="primary">bdlA_1</name>
    <name evidence="13" type="ORF">PS685_01550</name>
</gene>
<dbReference type="GO" id="GO:0005886">
    <property type="term" value="C:plasma membrane"/>
    <property type="evidence" value="ECO:0007669"/>
    <property type="project" value="UniProtKB-SubCell"/>
</dbReference>
<keyword evidence="2" id="KW-1003">Cell membrane</keyword>
<evidence type="ECO:0000256" key="2">
    <source>
        <dbReference type="ARBA" id="ARBA00022475"/>
    </source>
</evidence>
<evidence type="ECO:0000256" key="1">
    <source>
        <dbReference type="ARBA" id="ARBA00004236"/>
    </source>
</evidence>
<dbReference type="InterPro" id="IPR035965">
    <property type="entry name" value="PAS-like_dom_sf"/>
</dbReference>
<evidence type="ECO:0000256" key="9">
    <source>
        <dbReference type="PROSITE-ProRule" id="PRU00284"/>
    </source>
</evidence>
<feature type="domain" description="PAC" evidence="12">
    <location>
        <begin position="132"/>
        <end position="184"/>
    </location>
</feature>
<dbReference type="Pfam" id="PF00015">
    <property type="entry name" value="MCPsignal"/>
    <property type="match status" value="1"/>
</dbReference>
<feature type="domain" description="Methyl-accepting transducer" evidence="11">
    <location>
        <begin position="302"/>
        <end position="478"/>
    </location>
</feature>
<dbReference type="InterPro" id="IPR004089">
    <property type="entry name" value="MCPsignal_dom"/>
</dbReference>
<keyword evidence="8 9" id="KW-0807">Transducer</keyword>
<evidence type="ECO:0000256" key="6">
    <source>
        <dbReference type="ARBA" id="ARBA00022989"/>
    </source>
</evidence>
<dbReference type="InterPro" id="IPR001610">
    <property type="entry name" value="PAC"/>
</dbReference>
<sequence>MNVQGYSVASVLDERSFSALQKIRLKPILLHAFFHCSGYPMFNTRLKQELSALREEISSLQQVRESLDSEMLVLSLGADGRIETANHNFTQQMHYTGTALLGLHIDELVPAHLKNDEHSLRFKSAMKRNEHYSGTVRLLRGNGQEAWLRSIMQPILDSSGRVLRISIFSSDLTRTIETSRDHENLMSALMRSTAVIEFNLKGEVLTANERFLSGMGYTLGQIQGKHHRMFCTPQEQNSAEYQAFWQRLNAGEFVAARFQRIDSHGRDVWLEATYNPVRDANDNLYKVVKFATVITDQVHQEQAVCEAAGIAYSTSLQTDSSAQRGTKVVTEAVQVMRDLARHMQQAGDGIEALSDQSQVIGSIVKTISSIADQTNLLALNAAIEAARAGEQGRGFAVVADEVRQLASRTSKATEEIIGVVRQNQDMARSAVTLMADGKLQAEAGLALAAEAGTVIVEIQDGAQKVVDAVGQFANQLSS</sequence>
<evidence type="ECO:0000313" key="13">
    <source>
        <dbReference type="EMBL" id="VVN54407.1"/>
    </source>
</evidence>
<dbReference type="GO" id="GO:0007165">
    <property type="term" value="P:signal transduction"/>
    <property type="evidence" value="ECO:0007669"/>
    <property type="project" value="UniProtKB-KW"/>
</dbReference>
<evidence type="ECO:0000259" key="11">
    <source>
        <dbReference type="PROSITE" id="PS50111"/>
    </source>
</evidence>
<dbReference type="PROSITE" id="PS50113">
    <property type="entry name" value="PAC"/>
    <property type="match status" value="2"/>
</dbReference>
<feature type="coiled-coil region" evidence="10">
    <location>
        <begin position="43"/>
        <end position="70"/>
    </location>
</feature>
<dbReference type="Gene3D" id="1.10.287.950">
    <property type="entry name" value="Methyl-accepting chemotaxis protein"/>
    <property type="match status" value="1"/>
</dbReference>
<organism evidence="13 14">
    <name type="scientific">Pseudomonas fluorescens</name>
    <dbReference type="NCBI Taxonomy" id="294"/>
    <lineage>
        <taxon>Bacteria</taxon>
        <taxon>Pseudomonadati</taxon>
        <taxon>Pseudomonadota</taxon>
        <taxon>Gammaproteobacteria</taxon>
        <taxon>Pseudomonadales</taxon>
        <taxon>Pseudomonadaceae</taxon>
        <taxon>Pseudomonas</taxon>
    </lineage>
</organism>
<evidence type="ECO:0000256" key="4">
    <source>
        <dbReference type="ARBA" id="ARBA00022692"/>
    </source>
</evidence>
<dbReference type="AlphaFoldDB" id="A0A5E6YP51"/>
<dbReference type="InterPro" id="IPR013655">
    <property type="entry name" value="PAS_fold_3"/>
</dbReference>
<dbReference type="Pfam" id="PF08448">
    <property type="entry name" value="PAS_4"/>
    <property type="match status" value="1"/>
</dbReference>
<evidence type="ECO:0000256" key="3">
    <source>
        <dbReference type="ARBA" id="ARBA00022481"/>
    </source>
</evidence>
<proteinExistence type="predicted"/>
<keyword evidence="10" id="KW-0175">Coiled coil</keyword>
<feature type="domain" description="PAC" evidence="12">
    <location>
        <begin position="252"/>
        <end position="306"/>
    </location>
</feature>
<dbReference type="EMBL" id="CABVHO010000010">
    <property type="protein sequence ID" value="VVN54407.1"/>
    <property type="molecule type" value="Genomic_DNA"/>
</dbReference>
<protein>
    <submittedName>
        <fullName evidence="13">Biofilm dispersion protein BdlA</fullName>
    </submittedName>
</protein>
<keyword evidence="5" id="KW-0808">Transferase</keyword>
<evidence type="ECO:0000256" key="5">
    <source>
        <dbReference type="ARBA" id="ARBA00022777"/>
    </source>
</evidence>
<keyword evidence="3" id="KW-0488">Methylation</keyword>
<dbReference type="InterPro" id="IPR000014">
    <property type="entry name" value="PAS"/>
</dbReference>
<keyword evidence="5" id="KW-0418">Kinase</keyword>
<dbReference type="SUPFAM" id="SSF58104">
    <property type="entry name" value="Methyl-accepting chemotaxis protein (MCP) signaling domain"/>
    <property type="match status" value="1"/>
</dbReference>
<dbReference type="SMART" id="SM00091">
    <property type="entry name" value="PAS"/>
    <property type="match status" value="2"/>
</dbReference>
<keyword evidence="7" id="KW-0472">Membrane</keyword>
<dbReference type="CDD" id="cd00130">
    <property type="entry name" value="PAS"/>
    <property type="match status" value="2"/>
</dbReference>
<dbReference type="SUPFAM" id="SSF55785">
    <property type="entry name" value="PYP-like sensor domain (PAS domain)"/>
    <property type="match status" value="2"/>
</dbReference>
<evidence type="ECO:0000256" key="8">
    <source>
        <dbReference type="ARBA" id="ARBA00023224"/>
    </source>
</evidence>
<dbReference type="Pfam" id="PF08447">
    <property type="entry name" value="PAS_3"/>
    <property type="match status" value="1"/>
</dbReference>
<dbReference type="PANTHER" id="PTHR32089">
    <property type="entry name" value="METHYL-ACCEPTING CHEMOTAXIS PROTEIN MCPB"/>
    <property type="match status" value="1"/>
</dbReference>